<sequence>MSSEASFDELVELAVGRGLVYIGFRARTVLETQNKLIQKGIAEEVVQGAIARLIEMEYLDDRKFALSFVEDRRDLDGWGNSRIRTRLMALGAERDAIDAAFAVEDEETELRRAVAFLNGRLTQPAEQTAERRRAIGLLVRRGYTFETASDAIRAHARAHS</sequence>
<dbReference type="InterPro" id="IPR053926">
    <property type="entry name" value="RecX_HTH_1st"/>
</dbReference>
<feature type="domain" description="RecX first three-helical" evidence="6">
    <location>
        <begin position="17"/>
        <end position="53"/>
    </location>
</feature>
<reference evidence="7" key="1">
    <citation type="submission" date="2020-05" db="EMBL/GenBank/DDBJ databases">
        <authorList>
            <person name="Chiriac C."/>
            <person name="Salcher M."/>
            <person name="Ghai R."/>
            <person name="Kavagutti S V."/>
        </authorList>
    </citation>
    <scope>NUCLEOTIDE SEQUENCE</scope>
</reference>
<proteinExistence type="inferred from homology"/>
<evidence type="ECO:0000256" key="3">
    <source>
        <dbReference type="ARBA" id="ARBA00018111"/>
    </source>
</evidence>
<dbReference type="HAMAP" id="MF_01114">
    <property type="entry name" value="RecX"/>
    <property type="match status" value="1"/>
</dbReference>
<dbReference type="PANTHER" id="PTHR33602:SF1">
    <property type="entry name" value="REGULATORY PROTEIN RECX FAMILY PROTEIN"/>
    <property type="match status" value="1"/>
</dbReference>
<evidence type="ECO:0000259" key="6">
    <source>
        <dbReference type="Pfam" id="PF21982"/>
    </source>
</evidence>
<dbReference type="PANTHER" id="PTHR33602">
    <property type="entry name" value="REGULATORY PROTEIN RECX FAMILY PROTEIN"/>
    <property type="match status" value="1"/>
</dbReference>
<dbReference type="InterPro" id="IPR036388">
    <property type="entry name" value="WH-like_DNA-bd_sf"/>
</dbReference>
<accession>A0A6J7E218</accession>
<dbReference type="GO" id="GO:0005737">
    <property type="term" value="C:cytoplasm"/>
    <property type="evidence" value="ECO:0007669"/>
    <property type="project" value="UniProtKB-SubCell"/>
</dbReference>
<dbReference type="Pfam" id="PF21982">
    <property type="entry name" value="RecX_HTH1"/>
    <property type="match status" value="1"/>
</dbReference>
<dbReference type="Gene3D" id="1.10.10.10">
    <property type="entry name" value="Winged helix-like DNA-binding domain superfamily/Winged helix DNA-binding domain"/>
    <property type="match status" value="3"/>
</dbReference>
<evidence type="ECO:0000256" key="2">
    <source>
        <dbReference type="ARBA" id="ARBA00009695"/>
    </source>
</evidence>
<evidence type="ECO:0000313" key="7">
    <source>
        <dbReference type="EMBL" id="CAB4876821.1"/>
    </source>
</evidence>
<dbReference type="GO" id="GO:0006282">
    <property type="term" value="P:regulation of DNA repair"/>
    <property type="evidence" value="ECO:0007669"/>
    <property type="project" value="InterPro"/>
</dbReference>
<dbReference type="Pfam" id="PF02631">
    <property type="entry name" value="RecX_HTH2"/>
    <property type="match status" value="1"/>
</dbReference>
<gene>
    <name evidence="7" type="ORF">UFOPK3444_01068</name>
</gene>
<keyword evidence="4" id="KW-0963">Cytoplasm</keyword>
<organism evidence="7">
    <name type="scientific">freshwater metagenome</name>
    <dbReference type="NCBI Taxonomy" id="449393"/>
    <lineage>
        <taxon>unclassified sequences</taxon>
        <taxon>metagenomes</taxon>
        <taxon>ecological metagenomes</taxon>
    </lineage>
</organism>
<evidence type="ECO:0000256" key="4">
    <source>
        <dbReference type="ARBA" id="ARBA00022490"/>
    </source>
</evidence>
<feature type="domain" description="RecX second three-helical" evidence="5">
    <location>
        <begin position="60"/>
        <end position="100"/>
    </location>
</feature>
<protein>
    <recommendedName>
        <fullName evidence="3">Regulatory protein RecX</fullName>
    </recommendedName>
</protein>
<name>A0A6J7E218_9ZZZZ</name>
<dbReference type="InterPro" id="IPR053924">
    <property type="entry name" value="RecX_HTH_2nd"/>
</dbReference>
<dbReference type="InterPro" id="IPR003783">
    <property type="entry name" value="Regulatory_RecX"/>
</dbReference>
<evidence type="ECO:0000259" key="5">
    <source>
        <dbReference type="Pfam" id="PF02631"/>
    </source>
</evidence>
<comment type="subcellular location">
    <subcellularLocation>
        <location evidence="1">Cytoplasm</location>
    </subcellularLocation>
</comment>
<dbReference type="AlphaFoldDB" id="A0A6J7E218"/>
<comment type="similarity">
    <text evidence="2">Belongs to the RecX family.</text>
</comment>
<evidence type="ECO:0000256" key="1">
    <source>
        <dbReference type="ARBA" id="ARBA00004496"/>
    </source>
</evidence>
<dbReference type="EMBL" id="CAFBLU010000016">
    <property type="protein sequence ID" value="CAB4876821.1"/>
    <property type="molecule type" value="Genomic_DNA"/>
</dbReference>